<dbReference type="PRINTS" id="PR00834">
    <property type="entry name" value="PROTEASES2C"/>
</dbReference>
<dbReference type="SUPFAM" id="SSF50156">
    <property type="entry name" value="PDZ domain-like"/>
    <property type="match status" value="2"/>
</dbReference>
<dbReference type="PANTHER" id="PTHR22939">
    <property type="entry name" value="SERINE PROTEASE FAMILY S1C HTRA-RELATED"/>
    <property type="match status" value="1"/>
</dbReference>
<dbReference type="EMBL" id="PVTH01000012">
    <property type="protein sequence ID" value="PRY49119.1"/>
    <property type="molecule type" value="Genomic_DNA"/>
</dbReference>
<keyword evidence="4" id="KW-0677">Repeat</keyword>
<proteinExistence type="inferred from homology"/>
<protein>
    <submittedName>
        <fullName evidence="11">Do/DeqQ family serine protease</fullName>
    </submittedName>
</protein>
<feature type="domain" description="PDZ" evidence="10">
    <location>
        <begin position="302"/>
        <end position="380"/>
    </location>
</feature>
<feature type="active site" description="Charge relay system" evidence="7">
    <location>
        <position position="135"/>
    </location>
</feature>
<dbReference type="InterPro" id="IPR001940">
    <property type="entry name" value="Peptidase_S1C"/>
</dbReference>
<evidence type="ECO:0000256" key="7">
    <source>
        <dbReference type="PIRSR" id="PIRSR611782-1"/>
    </source>
</evidence>
<evidence type="ECO:0000256" key="8">
    <source>
        <dbReference type="PIRSR" id="PIRSR611782-2"/>
    </source>
</evidence>
<evidence type="ECO:0000256" key="9">
    <source>
        <dbReference type="SAM" id="MobiDB-lite"/>
    </source>
</evidence>
<evidence type="ECO:0000256" key="2">
    <source>
        <dbReference type="ARBA" id="ARBA00022670"/>
    </source>
</evidence>
<dbReference type="NCBIfam" id="TIGR02037">
    <property type="entry name" value="degP_htrA_DO"/>
    <property type="match status" value="1"/>
</dbReference>
<gene>
    <name evidence="11" type="ORF">B0I27_1123</name>
</gene>
<dbReference type="SUPFAM" id="SSF50494">
    <property type="entry name" value="Trypsin-like serine proteases"/>
    <property type="match status" value="1"/>
</dbReference>
<evidence type="ECO:0000259" key="10">
    <source>
        <dbReference type="PROSITE" id="PS50106"/>
    </source>
</evidence>
<keyword evidence="6" id="KW-0720">Serine protease</keyword>
<feature type="active site" description="Charge relay system" evidence="7">
    <location>
        <position position="165"/>
    </location>
</feature>
<dbReference type="Pfam" id="PF13365">
    <property type="entry name" value="Trypsin_2"/>
    <property type="match status" value="1"/>
</dbReference>
<evidence type="ECO:0000313" key="12">
    <source>
        <dbReference type="Proteomes" id="UP000238034"/>
    </source>
</evidence>
<feature type="active site" description="Charge relay system" evidence="7">
    <location>
        <position position="258"/>
    </location>
</feature>
<evidence type="ECO:0000256" key="4">
    <source>
        <dbReference type="ARBA" id="ARBA00022737"/>
    </source>
</evidence>
<feature type="compositionally biased region" description="Low complexity" evidence="9">
    <location>
        <begin position="83"/>
        <end position="92"/>
    </location>
</feature>
<keyword evidence="3" id="KW-0732">Signal</keyword>
<evidence type="ECO:0000256" key="6">
    <source>
        <dbReference type="ARBA" id="ARBA00022825"/>
    </source>
</evidence>
<feature type="region of interest" description="Disordered" evidence="9">
    <location>
        <begin position="78"/>
        <end position="120"/>
    </location>
</feature>
<dbReference type="Gene3D" id="2.30.42.10">
    <property type="match status" value="2"/>
</dbReference>
<feature type="binding site" evidence="8">
    <location>
        <position position="165"/>
    </location>
    <ligand>
        <name>substrate</name>
    </ligand>
</feature>
<name>A0A2T0TTX9_9SPHI</name>
<evidence type="ECO:0000313" key="11">
    <source>
        <dbReference type="EMBL" id="PRY49119.1"/>
    </source>
</evidence>
<dbReference type="AlphaFoldDB" id="A0A2T0TTX9"/>
<dbReference type="PANTHER" id="PTHR22939:SF129">
    <property type="entry name" value="SERINE PROTEASE HTRA2, MITOCHONDRIAL"/>
    <property type="match status" value="1"/>
</dbReference>
<accession>A0A2T0TTX9</accession>
<evidence type="ECO:0000256" key="1">
    <source>
        <dbReference type="ARBA" id="ARBA00010541"/>
    </source>
</evidence>
<dbReference type="Proteomes" id="UP000238034">
    <property type="component" value="Unassembled WGS sequence"/>
</dbReference>
<keyword evidence="12" id="KW-1185">Reference proteome</keyword>
<dbReference type="InterPro" id="IPR001478">
    <property type="entry name" value="PDZ"/>
</dbReference>
<dbReference type="Pfam" id="PF13180">
    <property type="entry name" value="PDZ_2"/>
    <property type="match status" value="1"/>
</dbReference>
<evidence type="ECO:0000256" key="5">
    <source>
        <dbReference type="ARBA" id="ARBA00022801"/>
    </source>
</evidence>
<feature type="compositionally biased region" description="Polar residues" evidence="9">
    <location>
        <begin position="108"/>
        <end position="118"/>
    </location>
</feature>
<dbReference type="SMART" id="SM00228">
    <property type="entry name" value="PDZ"/>
    <property type="match status" value="1"/>
</dbReference>
<dbReference type="InterPro" id="IPR009003">
    <property type="entry name" value="Peptidase_S1_PA"/>
</dbReference>
<comment type="caution">
    <text evidence="11">The sequence shown here is derived from an EMBL/GenBank/DDBJ whole genome shotgun (WGS) entry which is preliminary data.</text>
</comment>
<reference evidence="11 12" key="1">
    <citation type="submission" date="2018-03" db="EMBL/GenBank/DDBJ databases">
        <title>Genomic Encyclopedia of Type Strains, Phase III (KMG-III): the genomes of soil and plant-associated and newly described type strains.</title>
        <authorList>
            <person name="Whitman W."/>
        </authorList>
    </citation>
    <scope>NUCLEOTIDE SEQUENCE [LARGE SCALE GENOMIC DNA]</scope>
    <source>
        <strain evidence="11 12">CGMCC 1.9313</strain>
    </source>
</reference>
<dbReference type="PROSITE" id="PS50106">
    <property type="entry name" value="PDZ"/>
    <property type="match status" value="1"/>
</dbReference>
<keyword evidence="2 11" id="KW-0645">Protease</keyword>
<evidence type="ECO:0000256" key="3">
    <source>
        <dbReference type="ARBA" id="ARBA00022729"/>
    </source>
</evidence>
<feature type="binding site" evidence="8">
    <location>
        <position position="135"/>
    </location>
    <ligand>
        <name>substrate</name>
    </ligand>
</feature>
<feature type="binding site" evidence="8">
    <location>
        <begin position="256"/>
        <end position="258"/>
    </location>
    <ligand>
        <name>substrate</name>
    </ligand>
</feature>
<organism evidence="11 12">
    <name type="scientific">Arcticibacter pallidicorallinus</name>
    <dbReference type="NCBI Taxonomy" id="1259464"/>
    <lineage>
        <taxon>Bacteria</taxon>
        <taxon>Pseudomonadati</taxon>
        <taxon>Bacteroidota</taxon>
        <taxon>Sphingobacteriia</taxon>
        <taxon>Sphingobacteriales</taxon>
        <taxon>Sphingobacteriaceae</taxon>
        <taxon>Arcticibacter</taxon>
    </lineage>
</organism>
<dbReference type="Gene3D" id="2.40.10.120">
    <property type="match status" value="1"/>
</dbReference>
<sequence length="513" mass="53902">MNMKKIGITLLTAIFGGAVAIGGYKLIEDKTSGKMGIEEKQKVFFTNNPSSVSSAGDVDFVQAAAAVTPGVVHIQTMYGGSGSRSRGSQGSGDPFEEMFRDFFGGPRGNTQSQPSRASGSGVIVTDDGYIVTNNHVVENADKIEVILTDNRSFEAKVIGRDPNTDLALLKVAATGLPVVKLGNSDNVQVGEWVLAVGYPLTLNTTVTAGIVSAKGRSIGILNEQQAEPRRGGGTQGPAVSSAIESFIQTDAAINRGNSGGALVNTRGELIGINAAIASQTGYYAGYGFAIPVNLAKKIMDDFIKFGAVKRGFVGVTFQELNASISKELGLKEISGLLVNSVVEGGGAAAAGMKKGDIITKVDGKKIMSSADLQEKVGRLRPGDKVQLSYLRDDKERSVSVTLKGDEQLNVAKSTRSVTEIYNTLGASFSPVTAAQKKQYSINGGLVVTDSRRGGLFNSYGIERGTIITSINEKPINKIDDIDGALSASKNNMLRINGISPDGSRVMMTFPLAD</sequence>
<comment type="similarity">
    <text evidence="1">Belongs to the peptidase S1C family.</text>
</comment>
<dbReference type="OrthoDB" id="9758917at2"/>
<keyword evidence="5" id="KW-0378">Hydrolase</keyword>
<dbReference type="InterPro" id="IPR036034">
    <property type="entry name" value="PDZ_sf"/>
</dbReference>
<dbReference type="InterPro" id="IPR011782">
    <property type="entry name" value="Pept_S1C_Do"/>
</dbReference>
<dbReference type="GO" id="GO:0006508">
    <property type="term" value="P:proteolysis"/>
    <property type="evidence" value="ECO:0007669"/>
    <property type="project" value="UniProtKB-KW"/>
</dbReference>
<dbReference type="GO" id="GO:0004252">
    <property type="term" value="F:serine-type endopeptidase activity"/>
    <property type="evidence" value="ECO:0007669"/>
    <property type="project" value="InterPro"/>
</dbReference>